<proteinExistence type="predicted"/>
<gene>
    <name evidence="1" type="ORF">GLV81_17270</name>
</gene>
<name>A0A6I6GRP4_9BACT</name>
<dbReference type="RefSeq" id="WP_157480018.1">
    <property type="nucleotide sequence ID" value="NZ_CP046566.1"/>
</dbReference>
<protein>
    <recommendedName>
        <fullName evidence="3">CBS domain-containing protein</fullName>
    </recommendedName>
</protein>
<accession>A0A6I6GRP4</accession>
<dbReference type="EMBL" id="CP046566">
    <property type="protein sequence ID" value="QGW29632.1"/>
    <property type="molecule type" value="Genomic_DNA"/>
</dbReference>
<dbReference type="Proteomes" id="UP000426027">
    <property type="component" value="Chromosome"/>
</dbReference>
<evidence type="ECO:0008006" key="3">
    <source>
        <dbReference type="Google" id="ProtNLM"/>
    </source>
</evidence>
<evidence type="ECO:0000313" key="2">
    <source>
        <dbReference type="Proteomes" id="UP000426027"/>
    </source>
</evidence>
<keyword evidence="2" id="KW-1185">Reference proteome</keyword>
<dbReference type="AlphaFoldDB" id="A0A6I6GRP4"/>
<sequence length="124" mass="14091">MVAAENEYVGTITEHTLLQQLAQLTGAMGAGALVVIEMEPHQLSISELSKLVETNDAHITQFNTSIHPDTGMLLATLRINKQEISDIVATLQRYDYHVVFFSGEEHYENELRRNYQHLMNFLTM</sequence>
<organism evidence="1 2">
    <name type="scientific">Phnomibacter ginsenosidimutans</name>
    <dbReference type="NCBI Taxonomy" id="2676868"/>
    <lineage>
        <taxon>Bacteria</taxon>
        <taxon>Pseudomonadati</taxon>
        <taxon>Bacteroidota</taxon>
        <taxon>Chitinophagia</taxon>
        <taxon>Chitinophagales</taxon>
        <taxon>Chitinophagaceae</taxon>
        <taxon>Phnomibacter</taxon>
    </lineage>
</organism>
<dbReference type="KEGG" id="fls:GLV81_17270"/>
<reference evidence="1 2" key="1">
    <citation type="submission" date="2019-11" db="EMBL/GenBank/DDBJ databases">
        <authorList>
            <person name="Im W.T."/>
        </authorList>
    </citation>
    <scope>NUCLEOTIDE SEQUENCE [LARGE SCALE GENOMIC DNA]</scope>
    <source>
        <strain evidence="1 2">SB-02</strain>
    </source>
</reference>
<evidence type="ECO:0000313" key="1">
    <source>
        <dbReference type="EMBL" id="QGW29632.1"/>
    </source>
</evidence>